<dbReference type="InterPro" id="IPR028094">
    <property type="entry name" value="RTC4_C"/>
</dbReference>
<feature type="compositionally biased region" description="Polar residues" evidence="9">
    <location>
        <begin position="23"/>
        <end position="36"/>
    </location>
</feature>
<dbReference type="SMART" id="SM01312">
    <property type="entry name" value="RTC4"/>
    <property type="match status" value="1"/>
</dbReference>
<dbReference type="InterPro" id="IPR039024">
    <property type="entry name" value="RTC4"/>
</dbReference>
<dbReference type="GO" id="GO:0005509">
    <property type="term" value="F:calcium ion binding"/>
    <property type="evidence" value="ECO:0007669"/>
    <property type="project" value="InterPro"/>
</dbReference>
<dbReference type="OrthoDB" id="128308at2759"/>
<evidence type="ECO:0000256" key="9">
    <source>
        <dbReference type="SAM" id="MobiDB-lite"/>
    </source>
</evidence>
<comment type="function">
    <text evidence="1">May be involved in a process influencing telomere capping.</text>
</comment>
<dbReference type="Proteomes" id="UP000650833">
    <property type="component" value="Unassembled WGS sequence"/>
</dbReference>
<proteinExistence type="inferred from homology"/>
<dbReference type="InterPro" id="IPR002048">
    <property type="entry name" value="EF_hand_dom"/>
</dbReference>
<keyword evidence="12" id="KW-1185">Reference proteome</keyword>
<reference evidence="11" key="1">
    <citation type="submission" date="2020-12" db="EMBL/GenBank/DDBJ databases">
        <title>Metabolic potential, ecology and presence of endohyphal bacteria is reflected in genomic diversity of Mucoromycotina.</title>
        <authorList>
            <person name="Muszewska A."/>
            <person name="Okrasinska A."/>
            <person name="Steczkiewicz K."/>
            <person name="Drgas O."/>
            <person name="Orlowska M."/>
            <person name="Perlinska-Lenart U."/>
            <person name="Aleksandrzak-Piekarczyk T."/>
            <person name="Szatraj K."/>
            <person name="Zielenkiewicz U."/>
            <person name="Pilsyk S."/>
            <person name="Malc E."/>
            <person name="Mieczkowski P."/>
            <person name="Kruszewska J.S."/>
            <person name="Biernat P."/>
            <person name="Pawlowska J."/>
        </authorList>
    </citation>
    <scope>NUCLEOTIDE SEQUENCE</scope>
    <source>
        <strain evidence="11">CBS 226.32</strain>
    </source>
</reference>
<protein>
    <recommendedName>
        <fullName evidence="5">Restriction of telomere capping protein 4</fullName>
    </recommendedName>
</protein>
<feature type="region of interest" description="Disordered" evidence="9">
    <location>
        <begin position="329"/>
        <end position="405"/>
    </location>
</feature>
<evidence type="ECO:0000256" key="4">
    <source>
        <dbReference type="ARBA" id="ARBA00009461"/>
    </source>
</evidence>
<feature type="compositionally biased region" description="Polar residues" evidence="9">
    <location>
        <begin position="379"/>
        <end position="405"/>
    </location>
</feature>
<feature type="compositionally biased region" description="Basic and acidic residues" evidence="9">
    <location>
        <begin position="329"/>
        <end position="348"/>
    </location>
</feature>
<evidence type="ECO:0000256" key="6">
    <source>
        <dbReference type="ARBA" id="ARBA00022490"/>
    </source>
</evidence>
<keyword evidence="6" id="KW-0963">Cytoplasm</keyword>
<dbReference type="PANTHER" id="PTHR41391:SF1">
    <property type="entry name" value="RESTRICTION OF TELOMERE CAPPING PROTEIN 4"/>
    <property type="match status" value="1"/>
</dbReference>
<dbReference type="GO" id="GO:0005737">
    <property type="term" value="C:cytoplasm"/>
    <property type="evidence" value="ECO:0007669"/>
    <property type="project" value="UniProtKB-SubCell"/>
</dbReference>
<keyword evidence="7" id="KW-0539">Nucleus</keyword>
<evidence type="ECO:0000256" key="2">
    <source>
        <dbReference type="ARBA" id="ARBA00004123"/>
    </source>
</evidence>
<dbReference type="AlphaFoldDB" id="A0A8H7QFK2"/>
<feature type="domain" description="EF-hand" evidence="10">
    <location>
        <begin position="280"/>
        <end position="315"/>
    </location>
</feature>
<evidence type="ECO:0000256" key="1">
    <source>
        <dbReference type="ARBA" id="ARBA00002738"/>
    </source>
</evidence>
<keyword evidence="8" id="KW-0175">Coiled coil</keyword>
<organism evidence="11 12">
    <name type="scientific">Mucor plumbeus</name>
    <dbReference type="NCBI Taxonomy" id="97098"/>
    <lineage>
        <taxon>Eukaryota</taxon>
        <taxon>Fungi</taxon>
        <taxon>Fungi incertae sedis</taxon>
        <taxon>Mucoromycota</taxon>
        <taxon>Mucoromycotina</taxon>
        <taxon>Mucoromycetes</taxon>
        <taxon>Mucorales</taxon>
        <taxon>Mucorineae</taxon>
        <taxon>Mucoraceae</taxon>
        <taxon>Mucor</taxon>
    </lineage>
</organism>
<evidence type="ECO:0000256" key="5">
    <source>
        <dbReference type="ARBA" id="ARBA00015162"/>
    </source>
</evidence>
<evidence type="ECO:0000256" key="8">
    <source>
        <dbReference type="SAM" id="Coils"/>
    </source>
</evidence>
<feature type="region of interest" description="Disordered" evidence="9">
    <location>
        <begin position="1"/>
        <end position="36"/>
    </location>
</feature>
<gene>
    <name evidence="11" type="ORF">INT46_008715</name>
</gene>
<name>A0A8H7QFK2_9FUNG</name>
<dbReference type="PANTHER" id="PTHR41391">
    <property type="entry name" value="RESTRICTION OF TELOMERE CAPPING PROTEIN 4"/>
    <property type="match status" value="1"/>
</dbReference>
<feature type="compositionally biased region" description="Polar residues" evidence="9">
    <location>
        <begin position="349"/>
        <end position="363"/>
    </location>
</feature>
<dbReference type="PROSITE" id="PS50222">
    <property type="entry name" value="EF_HAND_2"/>
    <property type="match status" value="1"/>
</dbReference>
<evidence type="ECO:0000313" key="11">
    <source>
        <dbReference type="EMBL" id="KAG2191894.1"/>
    </source>
</evidence>
<sequence length="405" mass="46267">MENTKKRPLKNTSKSPDAKKLKPTSTKDSSSFTNEQFTIKSARGNILVLPKRRIKAQMSKEEEEPKETISEATIQEIKTGKLPEKTCFECPFCGDVIYPPYPPKLNRVIKKLEKNQIQYEKEQKEAYEQEVLECKKNNMFVMPFILQSIGMSNNDKRFICRTHKIELVFKPMAIEKGYPQHIDFDAIPDRILVFRDEILGIIEREVPSTYLDVAYGRMEKLGMKARSAKQLLAIFEEFKPGYYGVKGTDVIMQALFALFLETSIVNIGNVKPLTPIEFIQQILVPETGIRLIQQDRDGKIDLKEAKQIMKESEEYGSIVYYKAKKEKTMENEKQEVPPKEEQDEEKPSENITFSAQLTMPSQAKTEDGDDDGGQPDDLFSSQLSMASQGDKSNDLVSSQVSESQE</sequence>
<feature type="coiled-coil region" evidence="8">
    <location>
        <begin position="105"/>
        <end position="137"/>
    </location>
</feature>
<dbReference type="EMBL" id="JAEPRC010000777">
    <property type="protein sequence ID" value="KAG2191894.1"/>
    <property type="molecule type" value="Genomic_DNA"/>
</dbReference>
<dbReference type="Pfam" id="PF14474">
    <property type="entry name" value="RTC4"/>
    <property type="match status" value="1"/>
</dbReference>
<accession>A0A8H7QFK2</accession>
<comment type="similarity">
    <text evidence="4">Belongs to the RTC4 family.</text>
</comment>
<dbReference type="GO" id="GO:0005634">
    <property type="term" value="C:nucleus"/>
    <property type="evidence" value="ECO:0007669"/>
    <property type="project" value="UniProtKB-SubCell"/>
</dbReference>
<evidence type="ECO:0000313" key="12">
    <source>
        <dbReference type="Proteomes" id="UP000650833"/>
    </source>
</evidence>
<comment type="caution">
    <text evidence="11">The sequence shown here is derived from an EMBL/GenBank/DDBJ whole genome shotgun (WGS) entry which is preliminary data.</text>
</comment>
<evidence type="ECO:0000256" key="3">
    <source>
        <dbReference type="ARBA" id="ARBA00004496"/>
    </source>
</evidence>
<comment type="subcellular location">
    <subcellularLocation>
        <location evidence="3">Cytoplasm</location>
    </subcellularLocation>
    <subcellularLocation>
        <location evidence="2">Nucleus</location>
    </subcellularLocation>
</comment>
<evidence type="ECO:0000256" key="7">
    <source>
        <dbReference type="ARBA" id="ARBA00023242"/>
    </source>
</evidence>
<evidence type="ECO:0000259" key="10">
    <source>
        <dbReference type="PROSITE" id="PS50222"/>
    </source>
</evidence>